<gene>
    <name evidence="2" type="ORF">CLV60_107336</name>
</gene>
<organism evidence="2 3">
    <name type="scientific">Dyadobacter jiangsuensis</name>
    <dbReference type="NCBI Taxonomy" id="1591085"/>
    <lineage>
        <taxon>Bacteria</taxon>
        <taxon>Pseudomonadati</taxon>
        <taxon>Bacteroidota</taxon>
        <taxon>Cytophagia</taxon>
        <taxon>Cytophagales</taxon>
        <taxon>Spirosomataceae</taxon>
        <taxon>Dyadobacter</taxon>
    </lineage>
</organism>
<feature type="chain" id="PRO_5015132858" evidence="1">
    <location>
        <begin position="29"/>
        <end position="434"/>
    </location>
</feature>
<accession>A0A2P8G285</accession>
<dbReference type="AlphaFoldDB" id="A0A2P8G285"/>
<sequence>MKRATQSGSWLHRGAFVALLALSGAVQAQQGSSGNTYVFGGAQMTFFGPHDFVNGGSGALPGIIGTVRTDPNGVLNFAATASHTGASDAAHVDGYVRKYGTSQFVFPVGDNGFYGPFAAAGDATDGAYYHSDPTSAITDNLGGGNYPALPAGGPFPSATFEATLQTVSTIEYWDINGTNATPITLTWDAGSSISTLTTAQLDKLTIAGWNGSQWVPIPSKVDVTSVLGGASSFTAGSITTVSGLAPNTYTAYTFASRVTPLPVTLAAFDARAEGQTAFLTWATTEETNSDRFEIERSIDGKAWTLIGTVKAVGESTVRNEYSFTDARPSGARNFYRLHMIDVDGAQAYSRVRLVEWHGAGQWVFPNPASGPVYVSNPAGITRVMLTDLSGRLRRDVPVATDGELDIQNVPGGTYLLKVIRKDGTEATSRFFLRK</sequence>
<evidence type="ECO:0000256" key="1">
    <source>
        <dbReference type="SAM" id="SignalP"/>
    </source>
</evidence>
<reference evidence="2 3" key="1">
    <citation type="submission" date="2018-03" db="EMBL/GenBank/DDBJ databases">
        <title>Genomic Encyclopedia of Archaeal and Bacterial Type Strains, Phase II (KMG-II): from individual species to whole genera.</title>
        <authorList>
            <person name="Goeker M."/>
        </authorList>
    </citation>
    <scope>NUCLEOTIDE SEQUENCE [LARGE SCALE GENOMIC DNA]</scope>
    <source>
        <strain evidence="2 3">DSM 29057</strain>
    </source>
</reference>
<evidence type="ECO:0000313" key="3">
    <source>
        <dbReference type="Proteomes" id="UP000241964"/>
    </source>
</evidence>
<protein>
    <submittedName>
        <fullName evidence="2">Putative secreted protein (Por secretion system target)</fullName>
    </submittedName>
</protein>
<keyword evidence="1" id="KW-0732">Signal</keyword>
<dbReference type="EMBL" id="PYAS01000007">
    <property type="protein sequence ID" value="PSL28071.1"/>
    <property type="molecule type" value="Genomic_DNA"/>
</dbReference>
<proteinExistence type="predicted"/>
<dbReference type="OrthoDB" id="863479at2"/>
<dbReference type="InterPro" id="IPR026444">
    <property type="entry name" value="Secre_tail"/>
</dbReference>
<feature type="signal peptide" evidence="1">
    <location>
        <begin position="1"/>
        <end position="28"/>
    </location>
</feature>
<comment type="caution">
    <text evidence="2">The sequence shown here is derived from an EMBL/GenBank/DDBJ whole genome shotgun (WGS) entry which is preliminary data.</text>
</comment>
<dbReference type="Proteomes" id="UP000241964">
    <property type="component" value="Unassembled WGS sequence"/>
</dbReference>
<evidence type="ECO:0000313" key="2">
    <source>
        <dbReference type="EMBL" id="PSL28071.1"/>
    </source>
</evidence>
<keyword evidence="3" id="KW-1185">Reference proteome</keyword>
<dbReference type="NCBIfam" id="TIGR04183">
    <property type="entry name" value="Por_Secre_tail"/>
    <property type="match status" value="1"/>
</dbReference>
<name>A0A2P8G285_9BACT</name>
<dbReference type="RefSeq" id="WP_106596529.1">
    <property type="nucleotide sequence ID" value="NZ_PYAS01000007.1"/>
</dbReference>